<dbReference type="Proteomes" id="UP000094527">
    <property type="component" value="Unassembled WGS sequence"/>
</dbReference>
<accession>A0A1D2M1W1</accession>
<dbReference type="EMBL" id="LJIJ01006643">
    <property type="protein sequence ID" value="ODM86955.1"/>
    <property type="molecule type" value="Genomic_DNA"/>
</dbReference>
<comment type="caution">
    <text evidence="2">The sequence shown here is derived from an EMBL/GenBank/DDBJ whole genome shotgun (WGS) entry which is preliminary data.</text>
</comment>
<evidence type="ECO:0000313" key="3">
    <source>
        <dbReference type="Proteomes" id="UP000094527"/>
    </source>
</evidence>
<feature type="chain" id="PRO_5008903380" description="Secreted protein" evidence="1">
    <location>
        <begin position="24"/>
        <end position="95"/>
    </location>
</feature>
<evidence type="ECO:0000256" key="1">
    <source>
        <dbReference type="SAM" id="SignalP"/>
    </source>
</evidence>
<evidence type="ECO:0008006" key="4">
    <source>
        <dbReference type="Google" id="ProtNLM"/>
    </source>
</evidence>
<feature type="signal peptide" evidence="1">
    <location>
        <begin position="1"/>
        <end position="23"/>
    </location>
</feature>
<keyword evidence="3" id="KW-1185">Reference proteome</keyword>
<name>A0A1D2M1W1_ORCCI</name>
<dbReference type="AlphaFoldDB" id="A0A1D2M1W1"/>
<protein>
    <recommendedName>
        <fullName evidence="4">Secreted protein</fullName>
    </recommendedName>
</protein>
<organism evidence="2 3">
    <name type="scientific">Orchesella cincta</name>
    <name type="common">Springtail</name>
    <name type="synonym">Podura cincta</name>
    <dbReference type="NCBI Taxonomy" id="48709"/>
    <lineage>
        <taxon>Eukaryota</taxon>
        <taxon>Metazoa</taxon>
        <taxon>Ecdysozoa</taxon>
        <taxon>Arthropoda</taxon>
        <taxon>Hexapoda</taxon>
        <taxon>Collembola</taxon>
        <taxon>Entomobryomorpha</taxon>
        <taxon>Entomobryoidea</taxon>
        <taxon>Orchesellidae</taxon>
        <taxon>Orchesellinae</taxon>
        <taxon>Orchesella</taxon>
    </lineage>
</organism>
<sequence>MTIYTLYGCYLFYFQCFLQAAFGENWSMMGMKLRENIERGAYPPGLEEGHCRMGSGDRKLVRHRHCVNCFEGIFIIECDNGLHAYLQKLANWVYV</sequence>
<proteinExistence type="predicted"/>
<keyword evidence="1" id="KW-0732">Signal</keyword>
<reference evidence="2 3" key="1">
    <citation type="journal article" date="2016" name="Genome Biol. Evol.">
        <title>Gene Family Evolution Reflects Adaptation to Soil Environmental Stressors in the Genome of the Collembolan Orchesella cincta.</title>
        <authorList>
            <person name="Faddeeva-Vakhrusheva A."/>
            <person name="Derks M.F."/>
            <person name="Anvar S.Y."/>
            <person name="Agamennone V."/>
            <person name="Suring W."/>
            <person name="Smit S."/>
            <person name="van Straalen N.M."/>
            <person name="Roelofs D."/>
        </authorList>
    </citation>
    <scope>NUCLEOTIDE SEQUENCE [LARGE SCALE GENOMIC DNA]</scope>
    <source>
        <tissue evidence="2">Mixed pool</tissue>
    </source>
</reference>
<gene>
    <name evidence="2" type="ORF">Ocin01_19727</name>
</gene>
<evidence type="ECO:0000313" key="2">
    <source>
        <dbReference type="EMBL" id="ODM86955.1"/>
    </source>
</evidence>